<sequence length="201" mass="22912">MKPPFIPSRLAVAIFPVLLTTVFLCVTWGYYYPHIVANALVPWTRDPDDVQDKTELCGMLTAIYFIVVIVISMPYIGCQINPAMLRFLHVPHLHYWLANEERQVYVLQTTLRHGVEVGFTSMVLYIAVAWVFMQMTRDNTNLLTGVWIILALWLTSVFLSLGCFFYRLRTPSTHKETESQPIPTLCESMSSVTKPQPAAIA</sequence>
<reference evidence="2 3" key="1">
    <citation type="journal article" date="2017" name="Mycologia">
        <title>Bifiguratus adelaidae, gen. et sp. nov., a new member of Mucoromycotina in endophytic and soil-dwelling habitats.</title>
        <authorList>
            <person name="Torres-Cruz T.J."/>
            <person name="Billingsley Tobias T.L."/>
            <person name="Almatruk M."/>
            <person name="Hesse C."/>
            <person name="Kuske C.R."/>
            <person name="Desiro A."/>
            <person name="Benucci G.M."/>
            <person name="Bonito G."/>
            <person name="Stajich J.E."/>
            <person name="Dunlap C."/>
            <person name="Arnold A.E."/>
            <person name="Porras-Alfaro A."/>
        </authorList>
    </citation>
    <scope>NUCLEOTIDE SEQUENCE [LARGE SCALE GENOMIC DNA]</scope>
    <source>
        <strain evidence="2 3">AZ0501</strain>
    </source>
</reference>
<comment type="caution">
    <text evidence="2">The sequence shown here is derived from an EMBL/GenBank/DDBJ whole genome shotgun (WGS) entry which is preliminary data.</text>
</comment>
<keyword evidence="1" id="KW-0812">Transmembrane</keyword>
<evidence type="ECO:0000313" key="3">
    <source>
        <dbReference type="Proteomes" id="UP000242875"/>
    </source>
</evidence>
<feature type="transmembrane region" description="Helical" evidence="1">
    <location>
        <begin position="59"/>
        <end position="78"/>
    </location>
</feature>
<protein>
    <submittedName>
        <fullName evidence="2">Uncharacterized protein</fullName>
    </submittedName>
</protein>
<dbReference type="AlphaFoldDB" id="A0A261Y333"/>
<proteinExistence type="predicted"/>
<dbReference type="EMBL" id="MVBO01000024">
    <property type="protein sequence ID" value="OZJ05013.1"/>
    <property type="molecule type" value="Genomic_DNA"/>
</dbReference>
<keyword evidence="3" id="KW-1185">Reference proteome</keyword>
<evidence type="ECO:0000313" key="2">
    <source>
        <dbReference type="EMBL" id="OZJ05013.1"/>
    </source>
</evidence>
<gene>
    <name evidence="2" type="ORF">BZG36_02151</name>
</gene>
<feature type="transmembrane region" description="Helical" evidence="1">
    <location>
        <begin position="115"/>
        <end position="133"/>
    </location>
</feature>
<evidence type="ECO:0000256" key="1">
    <source>
        <dbReference type="SAM" id="Phobius"/>
    </source>
</evidence>
<feature type="transmembrane region" description="Helical" evidence="1">
    <location>
        <begin position="145"/>
        <end position="166"/>
    </location>
</feature>
<accession>A0A261Y333</accession>
<organism evidence="2 3">
    <name type="scientific">Bifiguratus adelaidae</name>
    <dbReference type="NCBI Taxonomy" id="1938954"/>
    <lineage>
        <taxon>Eukaryota</taxon>
        <taxon>Fungi</taxon>
        <taxon>Fungi incertae sedis</taxon>
        <taxon>Mucoromycota</taxon>
        <taxon>Mucoromycotina</taxon>
        <taxon>Endogonomycetes</taxon>
        <taxon>Endogonales</taxon>
        <taxon>Endogonales incertae sedis</taxon>
        <taxon>Bifiguratus</taxon>
    </lineage>
</organism>
<keyword evidence="1" id="KW-0472">Membrane</keyword>
<name>A0A261Y333_9FUNG</name>
<feature type="transmembrane region" description="Helical" evidence="1">
    <location>
        <begin position="12"/>
        <end position="31"/>
    </location>
</feature>
<keyword evidence="1" id="KW-1133">Transmembrane helix</keyword>
<dbReference type="Proteomes" id="UP000242875">
    <property type="component" value="Unassembled WGS sequence"/>
</dbReference>